<dbReference type="VEuPathDB" id="CryptoDB:GNI_097260"/>
<comment type="caution">
    <text evidence="3">The sequence shown here is derived from an EMBL/GenBank/DDBJ whole genome shotgun (WGS) entry which is preliminary data.</text>
</comment>
<feature type="transmembrane region" description="Helical" evidence="2">
    <location>
        <begin position="127"/>
        <end position="148"/>
    </location>
</feature>
<protein>
    <submittedName>
        <fullName evidence="3">Transmembrane protein</fullName>
    </submittedName>
</protein>
<evidence type="ECO:0000313" key="4">
    <source>
        <dbReference type="Proteomes" id="UP000019763"/>
    </source>
</evidence>
<keyword evidence="2" id="KW-1133">Transmembrane helix</keyword>
<dbReference type="OrthoDB" id="341353at2759"/>
<keyword evidence="4" id="KW-1185">Reference proteome</keyword>
<accession>A0A023B4U5</accession>
<feature type="transmembrane region" description="Helical" evidence="2">
    <location>
        <begin position="46"/>
        <end position="63"/>
    </location>
</feature>
<evidence type="ECO:0000313" key="3">
    <source>
        <dbReference type="EMBL" id="EZG57650.1"/>
    </source>
</evidence>
<dbReference type="RefSeq" id="XP_011131042.1">
    <property type="nucleotide sequence ID" value="XM_011132740.1"/>
</dbReference>
<name>A0A023B4U5_GRENI</name>
<keyword evidence="2 3" id="KW-0812">Transmembrane</keyword>
<dbReference type="GeneID" id="22913459"/>
<dbReference type="AlphaFoldDB" id="A0A023B4U5"/>
<keyword evidence="2" id="KW-0472">Membrane</keyword>
<evidence type="ECO:0000256" key="2">
    <source>
        <dbReference type="SAM" id="Phobius"/>
    </source>
</evidence>
<feature type="transmembrane region" description="Helical" evidence="2">
    <location>
        <begin position="99"/>
        <end position="121"/>
    </location>
</feature>
<feature type="transmembrane region" description="Helical" evidence="2">
    <location>
        <begin position="20"/>
        <end position="39"/>
    </location>
</feature>
<dbReference type="eggNOG" id="ENOG502S77N">
    <property type="taxonomic scope" value="Eukaryota"/>
</dbReference>
<feature type="region of interest" description="Disordered" evidence="1">
    <location>
        <begin position="178"/>
        <end position="232"/>
    </location>
</feature>
<reference evidence="3" key="1">
    <citation type="submission" date="2013-12" db="EMBL/GenBank/DDBJ databases">
        <authorList>
            <person name="Omoto C.K."/>
            <person name="Sibley D."/>
            <person name="Venepally P."/>
            <person name="Hadjithomas M."/>
            <person name="Karamycheva S."/>
            <person name="Brunk B."/>
            <person name="Roos D."/>
            <person name="Caler E."/>
            <person name="Lorenzi H."/>
        </authorList>
    </citation>
    <scope>NUCLEOTIDE SEQUENCE</scope>
</reference>
<organism evidence="3 4">
    <name type="scientific">Gregarina niphandrodes</name>
    <name type="common">Septate eugregarine</name>
    <dbReference type="NCBI Taxonomy" id="110365"/>
    <lineage>
        <taxon>Eukaryota</taxon>
        <taxon>Sar</taxon>
        <taxon>Alveolata</taxon>
        <taxon>Apicomplexa</taxon>
        <taxon>Conoidasida</taxon>
        <taxon>Gregarinasina</taxon>
        <taxon>Eugregarinorida</taxon>
        <taxon>Gregarinidae</taxon>
        <taxon>Gregarina</taxon>
    </lineage>
</organism>
<dbReference type="Proteomes" id="UP000019763">
    <property type="component" value="Unassembled WGS sequence"/>
</dbReference>
<dbReference type="EMBL" id="AFNH02000728">
    <property type="protein sequence ID" value="EZG57650.1"/>
    <property type="molecule type" value="Genomic_DNA"/>
</dbReference>
<evidence type="ECO:0000256" key="1">
    <source>
        <dbReference type="SAM" id="MobiDB-lite"/>
    </source>
</evidence>
<gene>
    <name evidence="3" type="ORF">GNI_097260</name>
</gene>
<sequence length="291" mass="32670">MPGESWSEKLLSGVPYTDTLCLVFYTHLWLDLIASFLFFREHMDLLAGWIHHICYILIVSHSLYHHWTYGLALVFIEEIPTFVLALGSVSPRRFRSESVFGYTFLVFRVVCHAVLTVLLCVKIKDHYFIKSITLLAMGLHAHWFMGWVNRQKRLQRFKRYASSRIASGLLLPPSSSLEAMGQTKGHAHPSPDRLEMVGSQLPSPGDEETAPLSPHRQSSLTRETAGGINAGEDNLRGIVRQFTLTEGITNHELFSAHSLNGHIDAGDEGPEEVLQELGSTEKLEGTAKFAE</sequence>
<proteinExistence type="predicted"/>